<dbReference type="Pfam" id="PF25281">
    <property type="entry name" value="MBL_MAP1B"/>
    <property type="match status" value="2"/>
</dbReference>
<dbReference type="GO" id="GO:0043025">
    <property type="term" value="C:neuronal cell body"/>
    <property type="evidence" value="ECO:0007669"/>
    <property type="project" value="TreeGrafter"/>
</dbReference>
<reference evidence="3 4" key="1">
    <citation type="journal article" date="2019" name="Gigascience">
        <title>Whole-genome sequence of the oriental lung fluke Paragonimus westermani.</title>
        <authorList>
            <person name="Oey H."/>
            <person name="Zakrzewski M."/>
            <person name="Narain K."/>
            <person name="Devi K.R."/>
            <person name="Agatsuma T."/>
            <person name="Nawaratna S."/>
            <person name="Gobert G.N."/>
            <person name="Jones M.K."/>
            <person name="Ragan M.A."/>
            <person name="McManus D.P."/>
            <person name="Krause L."/>
        </authorList>
    </citation>
    <scope>NUCLEOTIDE SEQUENCE [LARGE SCALE GENOMIC DNA]</scope>
    <source>
        <strain evidence="3 4">IND2009</strain>
    </source>
</reference>
<feature type="compositionally biased region" description="Polar residues" evidence="1">
    <location>
        <begin position="771"/>
        <end position="814"/>
    </location>
</feature>
<keyword evidence="4" id="KW-1185">Reference proteome</keyword>
<dbReference type="InterPro" id="IPR057480">
    <property type="entry name" value="MAP1A/B/S-like_MBL"/>
</dbReference>
<dbReference type="PANTHER" id="PTHR13843:SF12">
    <property type="entry name" value="ATPASE F1_V1_A1 COMPLEX ALPHA_BETA SUBUNIT NUCLEOTIDE-BINDING DOMAIN-CONTAINING PROTEIN"/>
    <property type="match status" value="1"/>
</dbReference>
<feature type="region of interest" description="Disordered" evidence="1">
    <location>
        <begin position="591"/>
        <end position="659"/>
    </location>
</feature>
<feature type="compositionally biased region" description="Basic and acidic residues" evidence="1">
    <location>
        <begin position="725"/>
        <end position="740"/>
    </location>
</feature>
<name>A0A5J4NLH5_9TREM</name>
<dbReference type="PANTHER" id="PTHR13843">
    <property type="entry name" value="MICROTUBULE-ASSOCIATED PROTEIN"/>
    <property type="match status" value="1"/>
</dbReference>
<dbReference type="EMBL" id="QNGE01002012">
    <property type="protein sequence ID" value="KAA3676393.1"/>
    <property type="molecule type" value="Genomic_DNA"/>
</dbReference>
<comment type="caution">
    <text evidence="3">The sequence shown here is derived from an EMBL/GenBank/DDBJ whole genome shotgun (WGS) entry which is preliminary data.</text>
</comment>
<evidence type="ECO:0000256" key="1">
    <source>
        <dbReference type="SAM" id="MobiDB-lite"/>
    </source>
</evidence>
<dbReference type="GO" id="GO:0031114">
    <property type="term" value="P:regulation of microtubule depolymerization"/>
    <property type="evidence" value="ECO:0007669"/>
    <property type="project" value="TreeGrafter"/>
</dbReference>
<accession>A0A5J4NLH5</accession>
<dbReference type="GO" id="GO:0005829">
    <property type="term" value="C:cytosol"/>
    <property type="evidence" value="ECO:0007669"/>
    <property type="project" value="TreeGrafter"/>
</dbReference>
<evidence type="ECO:0000313" key="4">
    <source>
        <dbReference type="Proteomes" id="UP000324629"/>
    </source>
</evidence>
<dbReference type="InterPro" id="IPR026074">
    <property type="entry name" value="MAP1"/>
</dbReference>
<dbReference type="GO" id="GO:0000226">
    <property type="term" value="P:microtubule cytoskeleton organization"/>
    <property type="evidence" value="ECO:0007669"/>
    <property type="project" value="InterPro"/>
</dbReference>
<feature type="compositionally biased region" description="Low complexity" evidence="1">
    <location>
        <begin position="605"/>
        <end position="621"/>
    </location>
</feature>
<feature type="domain" description="Microtubule-associated protein 1A/B/S-like MBL-like" evidence="2">
    <location>
        <begin position="288"/>
        <end position="457"/>
    </location>
</feature>
<gene>
    <name evidence="3" type="ORF">DEA37_0007455</name>
</gene>
<dbReference type="GO" id="GO:0016358">
    <property type="term" value="P:dendrite development"/>
    <property type="evidence" value="ECO:0007669"/>
    <property type="project" value="TreeGrafter"/>
</dbReference>
<sequence length="969" mass="104750">MASVRFLLISGEILSNNDKSDLIRDASEGLSTCPPDVLQLLQENLSSLPERSESTAIDAKMCSAQIVFREGAGDPVSTQHQVIPGICFSYIFEMFSMYLLCIHGILLCRSSSDLTFTLACRPSANGVASLMSDLFAPPSKPEVGLNAVLVYTGLIAEGSGHWLLPNYLFTPTLFADNLEKLVSACPKPVDAENQPQYKRVHIHIGFAGSSTVGDWRQLSTYHFDSLGGHPIQISVNQLSYKQKPVAVDCVPDLTALNSWLQSLFAELPTTYCTPLTRPLTCRDPGDPTLRVARPCLYVFPEGSGQSAILTLPGYSMLVDAGCMHRPCFWPVASHLDRLDSVFLTHWGVNNLLGMCAVLPVAFAPAPPEIGSQDSVLCLLTPPPNPAQIFTFPEPSPTRSSLILSLPRQINKLINQIKQSGANLVVQPLTRGAKLSAPTQPIQLYQKVVVSFSEQYAVPHNPHMSRCVFQVGQGSLELYALTPGDDESAELRRLNDDWAKASPSLMTTPVTLCKSTPANKFSVPLLSHTSVSALVVWRPARDTEPILRILFISPTVHQTRVLLSLEAVVAANIYLRHAKAIPAEYERKRPVNPGVSRRSNMPSAIGAKAPSVSSVASSGVKPPAKRLTTVPATHSTTVKHNEKTHLVSKGMPTKTGPINNTKAETPDSAANMLLERVVPVAPIDHQELDLMHANGDQNGYHSNPSAEFEPQHALSANMAGLDLDTETHEDGLMPDNDRNHVQPEFPASTGLVDPIASWGDPQELPPPPPPTGSLSNSKAASETRQAPTKRLTSASSQRSTGFARTPRSNGSLSTAATTYAPGYTEASAYALGPGSTKLPPYDKIKPVYVDIAFLPGGGNPHLVDAEWFKRVRARYYVATDPRPSAVLMEAMVVGKESWTGEDAKLPASLILAHESEELMIWLGRNSGRLAACHLDVSAIASRSSIQLMSESQLTAEATQPLTCAGYRIDL</sequence>
<dbReference type="GO" id="GO:0005874">
    <property type="term" value="C:microtubule"/>
    <property type="evidence" value="ECO:0007669"/>
    <property type="project" value="InterPro"/>
</dbReference>
<dbReference type="GO" id="GO:0045202">
    <property type="term" value="C:synapse"/>
    <property type="evidence" value="ECO:0007669"/>
    <property type="project" value="TreeGrafter"/>
</dbReference>
<evidence type="ECO:0000313" key="3">
    <source>
        <dbReference type="EMBL" id="KAA3676393.1"/>
    </source>
</evidence>
<proteinExistence type="predicted"/>
<dbReference type="GO" id="GO:0005875">
    <property type="term" value="C:microtubule associated complex"/>
    <property type="evidence" value="ECO:0007669"/>
    <property type="project" value="TreeGrafter"/>
</dbReference>
<dbReference type="GO" id="GO:0003779">
    <property type="term" value="F:actin binding"/>
    <property type="evidence" value="ECO:0007669"/>
    <property type="project" value="TreeGrafter"/>
</dbReference>
<feature type="region of interest" description="Disordered" evidence="1">
    <location>
        <begin position="725"/>
        <end position="814"/>
    </location>
</feature>
<dbReference type="GO" id="GO:0008017">
    <property type="term" value="F:microtubule binding"/>
    <property type="evidence" value="ECO:0007669"/>
    <property type="project" value="InterPro"/>
</dbReference>
<dbReference type="GO" id="GO:0030425">
    <property type="term" value="C:dendrite"/>
    <property type="evidence" value="ECO:0007669"/>
    <property type="project" value="TreeGrafter"/>
</dbReference>
<protein>
    <recommendedName>
        <fullName evidence="2">Microtubule-associated protein 1A/B/S-like MBL-like domain-containing protein</fullName>
    </recommendedName>
</protein>
<feature type="domain" description="Microtubule-associated protein 1A/B/S-like MBL-like" evidence="2">
    <location>
        <begin position="469"/>
        <end position="564"/>
    </location>
</feature>
<dbReference type="AlphaFoldDB" id="A0A5J4NLH5"/>
<organism evidence="3 4">
    <name type="scientific">Paragonimus westermani</name>
    <dbReference type="NCBI Taxonomy" id="34504"/>
    <lineage>
        <taxon>Eukaryota</taxon>
        <taxon>Metazoa</taxon>
        <taxon>Spiralia</taxon>
        <taxon>Lophotrochozoa</taxon>
        <taxon>Platyhelminthes</taxon>
        <taxon>Trematoda</taxon>
        <taxon>Digenea</taxon>
        <taxon>Plagiorchiida</taxon>
        <taxon>Troglotremata</taxon>
        <taxon>Troglotrematidae</taxon>
        <taxon>Paragonimus</taxon>
    </lineage>
</organism>
<dbReference type="GO" id="GO:0007409">
    <property type="term" value="P:axonogenesis"/>
    <property type="evidence" value="ECO:0007669"/>
    <property type="project" value="TreeGrafter"/>
</dbReference>
<evidence type="ECO:0000259" key="2">
    <source>
        <dbReference type="Pfam" id="PF25281"/>
    </source>
</evidence>
<dbReference type="Proteomes" id="UP000324629">
    <property type="component" value="Unassembled WGS sequence"/>
</dbReference>